<dbReference type="Proteomes" id="UP000015520">
    <property type="component" value="Unassembled WGS sequence"/>
</dbReference>
<proteinExistence type="predicted"/>
<sequence length="60" mass="7299">MAVKNYKNIYTELNKSKFLKLQIIVLFFTTYIDWIIMPYITKLEAYTCLYDKLLYASWCN</sequence>
<keyword evidence="1" id="KW-0812">Transmembrane</keyword>
<accession>T0KFR2</accession>
<keyword evidence="1" id="KW-0472">Membrane</keyword>
<keyword evidence="1" id="KW-1133">Transmembrane helix</keyword>
<dbReference type="RefSeq" id="WP_021288234.1">
    <property type="nucleotide sequence ID" value="NZ_AUPZ01000013.1"/>
</dbReference>
<dbReference type="EMBL" id="AUPZ01000013">
    <property type="protein sequence ID" value="EQB35594.1"/>
    <property type="molecule type" value="Genomic_DNA"/>
</dbReference>
<feature type="transmembrane region" description="Helical" evidence="1">
    <location>
        <begin position="21"/>
        <end position="40"/>
    </location>
</feature>
<dbReference type="PATRIC" id="fig|1172190.3.peg.1924"/>
<comment type="caution">
    <text evidence="2">The sequence shown here is derived from an EMBL/GenBank/DDBJ whole genome shotgun (WGS) entry which is preliminary data.</text>
</comment>
<organism evidence="2 3">
    <name type="scientific">Sulfurimonas hongkongensis</name>
    <dbReference type="NCBI Taxonomy" id="1172190"/>
    <lineage>
        <taxon>Bacteria</taxon>
        <taxon>Pseudomonadati</taxon>
        <taxon>Campylobacterota</taxon>
        <taxon>Epsilonproteobacteria</taxon>
        <taxon>Campylobacterales</taxon>
        <taxon>Sulfurimonadaceae</taxon>
        <taxon>Sulfurimonas</taxon>
    </lineage>
</organism>
<keyword evidence="3" id="KW-1185">Reference proteome</keyword>
<evidence type="ECO:0000313" key="2">
    <source>
        <dbReference type="EMBL" id="EQB35594.1"/>
    </source>
</evidence>
<reference evidence="2 3" key="1">
    <citation type="submission" date="2013-07" db="EMBL/GenBank/DDBJ databases">
        <title>Sulfurimonas hongkongensis AST-10 Genome Sequencing.</title>
        <authorList>
            <person name="Cai L."/>
            <person name="Zhang T."/>
        </authorList>
    </citation>
    <scope>NUCLEOTIDE SEQUENCE [LARGE SCALE GENOMIC DNA]</scope>
    <source>
        <strain evidence="2 3">AST-10</strain>
    </source>
</reference>
<name>T0KFR2_9BACT</name>
<evidence type="ECO:0000256" key="1">
    <source>
        <dbReference type="SAM" id="Phobius"/>
    </source>
</evidence>
<evidence type="ECO:0000313" key="3">
    <source>
        <dbReference type="Proteomes" id="UP000015520"/>
    </source>
</evidence>
<dbReference type="AlphaFoldDB" id="T0KFR2"/>
<gene>
    <name evidence="2" type="ORF">M947_09945</name>
</gene>
<protein>
    <submittedName>
        <fullName evidence="2">Uncharacterized protein</fullName>
    </submittedName>
</protein>